<accession>A0A5C7E0G0</accession>
<dbReference type="EMBL" id="VOWJ01000028">
    <property type="protein sequence ID" value="TXE87627.1"/>
    <property type="molecule type" value="Genomic_DNA"/>
</dbReference>
<dbReference type="RefSeq" id="WP_147555723.1">
    <property type="nucleotide sequence ID" value="NZ_VOWJ01000028.1"/>
</dbReference>
<dbReference type="AlphaFoldDB" id="A0A5C7E0G0"/>
<evidence type="ECO:0000313" key="2">
    <source>
        <dbReference type="Proteomes" id="UP000321629"/>
    </source>
</evidence>
<proteinExistence type="predicted"/>
<reference evidence="1 2" key="1">
    <citation type="submission" date="2019-07" db="EMBL/GenBank/DDBJ databases">
        <title>Rapid identification of Enteric Bacteria from Whole Genome Sequences (WGS) using Average Nucleotide Identity (ANI).</title>
        <authorList>
            <person name="Lane C."/>
        </authorList>
    </citation>
    <scope>NUCLEOTIDE SEQUENCE [LARGE SCALE GENOMIC DNA]</scope>
    <source>
        <strain evidence="1 2">2016D-0084</strain>
    </source>
</reference>
<comment type="caution">
    <text evidence="1">The sequence shown here is derived from an EMBL/GenBank/DDBJ whole genome shotgun (WGS) entry which is preliminary data.</text>
</comment>
<name>A0A5C7E0G0_9BACT</name>
<sequence length="108" mass="12721">MEEIFTKNCLYAPSFEKLNDIEEGLFYHKGISKSELEDIKNLKETKHICSFSSTQLKDYEKLMWAHYANGSKGIKIKFLLTNDTAKKVTYKKENNKEQIYNNPYRGKK</sequence>
<organism evidence="1 2">
    <name type="scientific">Campylobacter volucris</name>
    <dbReference type="NCBI Taxonomy" id="1031542"/>
    <lineage>
        <taxon>Bacteria</taxon>
        <taxon>Pseudomonadati</taxon>
        <taxon>Campylobacterota</taxon>
        <taxon>Epsilonproteobacteria</taxon>
        <taxon>Campylobacterales</taxon>
        <taxon>Campylobacteraceae</taxon>
        <taxon>Campylobacter</taxon>
    </lineage>
</organism>
<protein>
    <recommendedName>
        <fullName evidence="3">DUF2971 domain-containing protein</fullName>
    </recommendedName>
</protein>
<dbReference type="Proteomes" id="UP000321629">
    <property type="component" value="Unassembled WGS sequence"/>
</dbReference>
<evidence type="ECO:0000313" key="1">
    <source>
        <dbReference type="EMBL" id="TXE87627.1"/>
    </source>
</evidence>
<evidence type="ECO:0008006" key="3">
    <source>
        <dbReference type="Google" id="ProtNLM"/>
    </source>
</evidence>
<gene>
    <name evidence="1" type="ORF">FPD38_05425</name>
</gene>